<dbReference type="InterPro" id="IPR000866">
    <property type="entry name" value="AhpC/TSA"/>
</dbReference>
<evidence type="ECO:0000256" key="13">
    <source>
        <dbReference type="PIRSR" id="PIRSR000239-1"/>
    </source>
</evidence>
<dbReference type="InterPro" id="IPR050924">
    <property type="entry name" value="Peroxiredoxin_BCP/PrxQ"/>
</dbReference>
<comment type="caution">
    <text evidence="15">The sequence shown here is derived from an EMBL/GenBank/DDBJ whole genome shotgun (WGS) entry which is preliminary data.</text>
</comment>
<keyword evidence="4" id="KW-0575">Peroxidase</keyword>
<keyword evidence="7" id="KW-1015">Disulfide bond</keyword>
<dbReference type="SUPFAM" id="SSF52833">
    <property type="entry name" value="Thioredoxin-like"/>
    <property type="match status" value="1"/>
</dbReference>
<dbReference type="GO" id="GO:0034599">
    <property type="term" value="P:cellular response to oxidative stress"/>
    <property type="evidence" value="ECO:0007669"/>
    <property type="project" value="TreeGrafter"/>
</dbReference>
<dbReference type="PANTHER" id="PTHR42801:SF4">
    <property type="entry name" value="AHPC_TSA FAMILY PROTEIN"/>
    <property type="match status" value="1"/>
</dbReference>
<evidence type="ECO:0000256" key="10">
    <source>
        <dbReference type="ARBA" id="ARBA00038489"/>
    </source>
</evidence>
<dbReference type="Gene3D" id="3.40.30.10">
    <property type="entry name" value="Glutaredoxin"/>
    <property type="match status" value="1"/>
</dbReference>
<evidence type="ECO:0000256" key="2">
    <source>
        <dbReference type="ARBA" id="ARBA00011245"/>
    </source>
</evidence>
<evidence type="ECO:0000313" key="16">
    <source>
        <dbReference type="Proteomes" id="UP000450917"/>
    </source>
</evidence>
<comment type="subunit">
    <text evidence="2">Monomer.</text>
</comment>
<protein>
    <recommendedName>
        <fullName evidence="3">thioredoxin-dependent peroxiredoxin</fullName>
        <ecNumber evidence="3">1.11.1.24</ecNumber>
    </recommendedName>
    <alternativeName>
        <fullName evidence="11">Bacterioferritin comigratory protein</fullName>
    </alternativeName>
    <alternativeName>
        <fullName evidence="9">Thioredoxin peroxidase</fullName>
    </alternativeName>
</protein>
<dbReference type="InterPro" id="IPR013766">
    <property type="entry name" value="Thioredoxin_domain"/>
</dbReference>
<dbReference type="PIRSF" id="PIRSF000239">
    <property type="entry name" value="AHPC"/>
    <property type="match status" value="1"/>
</dbReference>
<evidence type="ECO:0000256" key="4">
    <source>
        <dbReference type="ARBA" id="ARBA00022559"/>
    </source>
</evidence>
<dbReference type="CDD" id="cd03017">
    <property type="entry name" value="PRX_BCP"/>
    <property type="match status" value="1"/>
</dbReference>
<comment type="catalytic activity">
    <reaction evidence="12">
        <text>a hydroperoxide + [thioredoxin]-dithiol = an alcohol + [thioredoxin]-disulfide + H2O</text>
        <dbReference type="Rhea" id="RHEA:62620"/>
        <dbReference type="Rhea" id="RHEA-COMP:10698"/>
        <dbReference type="Rhea" id="RHEA-COMP:10700"/>
        <dbReference type="ChEBI" id="CHEBI:15377"/>
        <dbReference type="ChEBI" id="CHEBI:29950"/>
        <dbReference type="ChEBI" id="CHEBI:30879"/>
        <dbReference type="ChEBI" id="CHEBI:35924"/>
        <dbReference type="ChEBI" id="CHEBI:50058"/>
        <dbReference type="EC" id="1.11.1.24"/>
    </reaction>
</comment>
<dbReference type="GO" id="GO:0045454">
    <property type="term" value="P:cell redox homeostasis"/>
    <property type="evidence" value="ECO:0007669"/>
    <property type="project" value="TreeGrafter"/>
</dbReference>
<dbReference type="GO" id="GO:0005737">
    <property type="term" value="C:cytoplasm"/>
    <property type="evidence" value="ECO:0007669"/>
    <property type="project" value="TreeGrafter"/>
</dbReference>
<comment type="similarity">
    <text evidence="10">Belongs to the peroxiredoxin family. BCP/PrxQ subfamily.</text>
</comment>
<dbReference type="Pfam" id="PF00578">
    <property type="entry name" value="AhpC-TSA"/>
    <property type="match status" value="1"/>
</dbReference>
<evidence type="ECO:0000256" key="5">
    <source>
        <dbReference type="ARBA" id="ARBA00022862"/>
    </source>
</evidence>
<dbReference type="PANTHER" id="PTHR42801">
    <property type="entry name" value="THIOREDOXIN-DEPENDENT PEROXIDE REDUCTASE"/>
    <property type="match status" value="1"/>
</dbReference>
<feature type="active site" description="Cysteine sulfenic acid (-SOH) intermediate; for peroxidase activity" evidence="13">
    <location>
        <position position="44"/>
    </location>
</feature>
<accession>A0A7X3CTT4</accession>
<evidence type="ECO:0000256" key="7">
    <source>
        <dbReference type="ARBA" id="ARBA00023157"/>
    </source>
</evidence>
<evidence type="ECO:0000313" key="15">
    <source>
        <dbReference type="EMBL" id="MUG71427.1"/>
    </source>
</evidence>
<dbReference type="InterPro" id="IPR036249">
    <property type="entry name" value="Thioredoxin-like_sf"/>
</dbReference>
<evidence type="ECO:0000256" key="9">
    <source>
        <dbReference type="ARBA" id="ARBA00032824"/>
    </source>
</evidence>
<dbReference type="PROSITE" id="PS51352">
    <property type="entry name" value="THIOREDOXIN_2"/>
    <property type="match status" value="1"/>
</dbReference>
<proteinExistence type="inferred from homology"/>
<keyword evidence="8" id="KW-0676">Redox-active center</keyword>
<keyword evidence="16" id="KW-1185">Reference proteome</keyword>
<dbReference type="AlphaFoldDB" id="A0A7X3CTT4"/>
<comment type="function">
    <text evidence="1">Thiol-specific peroxidase that catalyzes the reduction of hydrogen peroxide and organic hydroperoxides to water and alcohols, respectively. Plays a role in cell protection against oxidative stress by detoxifying peroxides and as sensor of hydrogen peroxide-mediated signaling events.</text>
</comment>
<dbReference type="EMBL" id="WNZX01000009">
    <property type="protein sequence ID" value="MUG71427.1"/>
    <property type="molecule type" value="Genomic_DNA"/>
</dbReference>
<dbReference type="GO" id="GO:0008379">
    <property type="term" value="F:thioredoxin peroxidase activity"/>
    <property type="evidence" value="ECO:0007669"/>
    <property type="project" value="TreeGrafter"/>
</dbReference>
<evidence type="ECO:0000259" key="14">
    <source>
        <dbReference type="PROSITE" id="PS51352"/>
    </source>
</evidence>
<gene>
    <name evidence="15" type="ORF">GNP93_12185</name>
</gene>
<evidence type="ECO:0000256" key="12">
    <source>
        <dbReference type="ARBA" id="ARBA00049091"/>
    </source>
</evidence>
<feature type="domain" description="Thioredoxin" evidence="14">
    <location>
        <begin position="2"/>
        <end position="148"/>
    </location>
</feature>
<evidence type="ECO:0000256" key="6">
    <source>
        <dbReference type="ARBA" id="ARBA00023002"/>
    </source>
</evidence>
<dbReference type="Proteomes" id="UP000450917">
    <property type="component" value="Unassembled WGS sequence"/>
</dbReference>
<organism evidence="15 16">
    <name type="scientific">Paenibacillus validus</name>
    <dbReference type="NCBI Taxonomy" id="44253"/>
    <lineage>
        <taxon>Bacteria</taxon>
        <taxon>Bacillati</taxon>
        <taxon>Bacillota</taxon>
        <taxon>Bacilli</taxon>
        <taxon>Bacillales</taxon>
        <taxon>Paenibacillaceae</taxon>
        <taxon>Paenibacillus</taxon>
    </lineage>
</organism>
<name>A0A7X3CTT4_9BACL</name>
<keyword evidence="5" id="KW-0049">Antioxidant</keyword>
<dbReference type="EC" id="1.11.1.24" evidence="3"/>
<keyword evidence="6" id="KW-0560">Oxidoreductase</keyword>
<reference evidence="15 16" key="1">
    <citation type="submission" date="2019-11" db="EMBL/GenBank/DDBJ databases">
        <title>Draft genome sequences of five Paenibacillus species of dairy origin.</title>
        <authorList>
            <person name="Olajide A.M."/>
            <person name="Chen S."/>
            <person name="Lapointe G."/>
        </authorList>
    </citation>
    <scope>NUCLEOTIDE SEQUENCE [LARGE SCALE GENOMIC DNA]</scope>
    <source>
        <strain evidence="15 16">2CS3</strain>
    </source>
</reference>
<evidence type="ECO:0000256" key="8">
    <source>
        <dbReference type="ARBA" id="ARBA00023284"/>
    </source>
</evidence>
<dbReference type="RefSeq" id="WP_127606137.1">
    <property type="nucleotide sequence ID" value="NZ_JARTHJ010000150.1"/>
</dbReference>
<dbReference type="InterPro" id="IPR024706">
    <property type="entry name" value="Peroxiredoxin_AhpC-typ"/>
</dbReference>
<evidence type="ECO:0000256" key="1">
    <source>
        <dbReference type="ARBA" id="ARBA00003330"/>
    </source>
</evidence>
<evidence type="ECO:0000256" key="3">
    <source>
        <dbReference type="ARBA" id="ARBA00013017"/>
    </source>
</evidence>
<sequence length="152" mass="16932">MLAVGTPAPAFTAESTQGTIRLDEDLGRRPIVLIFYPKDETPICTKQLCAVRDSKAQYAEFDALVLGINPGTLEEHRRFANKFNYDFPLVTDEGESIRQAYDVEQTLFGLLGQQRIVFVIGADGKVFYAAKGNRPTHEILNALRSERARRGG</sequence>
<evidence type="ECO:0000256" key="11">
    <source>
        <dbReference type="ARBA" id="ARBA00041373"/>
    </source>
</evidence>